<dbReference type="InterPro" id="IPR006530">
    <property type="entry name" value="YD"/>
</dbReference>
<dbReference type="InterPro" id="IPR050708">
    <property type="entry name" value="T6SS_VgrG/RHS"/>
</dbReference>
<dbReference type="PANTHER" id="PTHR32305:SF15">
    <property type="entry name" value="PROTEIN RHSA-RELATED"/>
    <property type="match status" value="1"/>
</dbReference>
<dbReference type="NCBIfam" id="TIGR03696">
    <property type="entry name" value="Rhs_assc_core"/>
    <property type="match status" value="1"/>
</dbReference>
<dbReference type="InterPro" id="IPR056823">
    <property type="entry name" value="TEN-like_YD-shell"/>
</dbReference>
<dbReference type="InterPro" id="IPR045351">
    <property type="entry name" value="DUF6531"/>
</dbReference>
<feature type="domain" description="Teneurin-like YD-shell" evidence="5">
    <location>
        <begin position="1198"/>
        <end position="1335"/>
    </location>
</feature>
<keyword evidence="1" id="KW-0677">Repeat</keyword>
<dbReference type="Pfam" id="PF25023">
    <property type="entry name" value="TEN_YD-shell"/>
    <property type="match status" value="2"/>
</dbReference>
<proteinExistence type="predicted"/>
<dbReference type="PANTHER" id="PTHR32305">
    <property type="match status" value="1"/>
</dbReference>
<feature type="domain" description="Teneurin-like YD-shell" evidence="5">
    <location>
        <begin position="813"/>
        <end position="1013"/>
    </location>
</feature>
<evidence type="ECO:0000313" key="7">
    <source>
        <dbReference type="Proteomes" id="UP000217154"/>
    </source>
</evidence>
<dbReference type="KEGG" id="vbo:CKY39_31115"/>
<dbReference type="InterPro" id="IPR031325">
    <property type="entry name" value="RHS_repeat"/>
</dbReference>
<sequence>MADLSQAEMAKKEDEQEIFVKPLDQIDPAELPGAKRVVNDWLKSISGDYVTVDRVMAVASAVPILGNILAAIDAVCDIIVLVQNKTSSSVEKGLNWVSLGINLIGIIPFPPTMAAARTSLRPALHLVRSKLRTVGHGLDDALVALLVDHLNATLAGEIDKFVDEAIKKLEGILDEAATMAHDLISGLGSALRKLASGKPFDTSAPAPEISLKRDPKTTYESGVWGAIKGIADDVGEGISEGAGYVSGKVVQGAKIASNAGVGLAMRSTEAGGKASKLMNTYADLLDDLARTAKTKIKALGDARADMSIGWLLKRLKDAVLRFRAKGKVGGATVNPTTTGKHDQKKPEGELDTGGSERTRRIQDANRCKDCETAARTPGSISFATGSETFTHTDFTLPGHMPIVWSRTYHSRLSAYDPLVQQSGQAGTSAYLGARWTSPYTTRIDQTADGTLSYFAADGREHRFPKLAEPEDGKAGQTHHNAIEDLTLGRGNAGLLVLSHGRDYVETFELAPQFVREGKARTQGKAVHYRLTSQRTRNGHTTRLAYRHEGGQLSDIVSGQIHVSTAIDELGRIQSLWLVQDGQAIRQLAAYTHQASPDGSSDLIAAQDENQQSWHYEYKPAGGKASTHLISRYTDRTSRGTHLHWKHEDGFSIALTADNSAQAKAYREHADDGSFDTTIVWNKHIRLATVIDALGAQTRYYFDFLGYTYRIIHPEVRGADGLLYAHEEWFFRDANKNITKHLHPDGSQDRYTYDAHNNLVSHTRADHSTVHFAHDDMDNLTGIRDAEGNAWKRSYEGANLIEEIDPLGHKTVYAYNEHGLPVEITDAKGGKKQLAYDDAGQLTAYTDCSGKTSTWTYDDRGRLAKASNAAGETTQYRYERGQLAHIVNPDGTQEQLAHDAEGRLLSRRDALQRETCYEYNAVGLIAQRRDANHHTIEYQWDRLGRLVALRNENSRIYSFSYDPLGKLLSEVQFDGSKTVYGYTPATGVLHQVTEGDAVTQFDFDPTGRLTKRTAGLYSEHKDPEARPTGHLLDPKSIQTDSYAYNGNGQLIDARNPHIHLQWFPDAVGNVKTEHHHYLIDEEGRPSGQPMTAVWQHRYDELGNRIQTTRPDGHTTTWLTYGSGHVHGLMLDDMEALQIERDDLHREVKRTQANEVAQEQHYDPAGRLKAQVLSRVERLGQSGGGSAGGSANASALGIQREYSYDRAGQLTDIGDSRRGSLSYRYDPVGRLLQAQSQLGTETFAFDPASNILDPMAPAAREAGAIHNIPAILNNLVKDYAGTHFEYDSRGNMVERLHNGQRTRFRWDAFGRLTEARTQETRTSFLYDPLGRRIAKRSEPIVITSSMDGSHYHAAEYRRQMHARGLGMVLFGWDGDQMAWESDSARHQTVHYVFEPNSFVPLLQGSSQVDMRRAMLQRPKAMTQSYVDAQGSYDLDQDPLYNGMYEPGFDENGDPPAPLENIHYYQCDHLGTPMELTDEGGNIAWEANYKAWGEARLTISEAARKAGLKNPIRFQGQYLDEETGLHYNRFRYYDPAMGRFASKDPIGLVGGNNLQQFAGNPVEWVDPLGLARSKGNTSATPATRTSTEKPPKCEAILSSNQARRGALRRASIPASATPFAQRIPSGIYTGRVPAPKGMEQYAYRIQTSSGEKVMILSHHKPDKDHACSHWHVGEAKALDSDGMPTTFDHGAWKYQTGGPVVEHR</sequence>
<feature type="region of interest" description="Disordered" evidence="2">
    <location>
        <begin position="330"/>
        <end position="363"/>
    </location>
</feature>
<dbReference type="Pfam" id="PF05593">
    <property type="entry name" value="RHS_repeat"/>
    <property type="match status" value="1"/>
</dbReference>
<dbReference type="Proteomes" id="UP000217154">
    <property type="component" value="Chromosome"/>
</dbReference>
<gene>
    <name evidence="6" type="ORF">CKY39_31115</name>
</gene>
<evidence type="ECO:0000259" key="4">
    <source>
        <dbReference type="Pfam" id="PF20148"/>
    </source>
</evidence>
<reference evidence="6 7" key="1">
    <citation type="submission" date="2017-09" db="EMBL/GenBank/DDBJ databases">
        <title>The diverse metabolic capabilities of V. boronicumulans make it an excellent choice for continued studies on novel biodegradation.</title>
        <authorList>
            <person name="Sun S."/>
        </authorList>
    </citation>
    <scope>NUCLEOTIDE SEQUENCE [LARGE SCALE GENOMIC DNA]</scope>
    <source>
        <strain evidence="6 7">J1</strain>
    </source>
</reference>
<dbReference type="PRINTS" id="PR00394">
    <property type="entry name" value="RHSPROTEIN"/>
</dbReference>
<dbReference type="EMBL" id="CP023284">
    <property type="protein sequence ID" value="ATA57180.1"/>
    <property type="molecule type" value="Genomic_DNA"/>
</dbReference>
<dbReference type="Pfam" id="PF20148">
    <property type="entry name" value="DUF6531"/>
    <property type="match status" value="1"/>
</dbReference>
<dbReference type="RefSeq" id="WP_095747142.1">
    <property type="nucleotide sequence ID" value="NZ_CP023284.1"/>
</dbReference>
<evidence type="ECO:0000259" key="3">
    <source>
        <dbReference type="Pfam" id="PF03527"/>
    </source>
</evidence>
<dbReference type="SUPFAM" id="SSF69304">
    <property type="entry name" value="Tricorn protease N-terminal domain"/>
    <property type="match status" value="1"/>
</dbReference>
<accession>A0A250DS37</accession>
<dbReference type="CDD" id="cd20743">
    <property type="entry name" value="FIX_RhsA-like"/>
    <property type="match status" value="1"/>
</dbReference>
<evidence type="ECO:0000313" key="6">
    <source>
        <dbReference type="EMBL" id="ATA57180.1"/>
    </source>
</evidence>
<evidence type="ECO:0000259" key="5">
    <source>
        <dbReference type="Pfam" id="PF25023"/>
    </source>
</evidence>
<dbReference type="InterPro" id="IPR022385">
    <property type="entry name" value="Rhs_assc_core"/>
</dbReference>
<dbReference type="InterPro" id="IPR001826">
    <property type="entry name" value="RHS"/>
</dbReference>
<evidence type="ECO:0000256" key="2">
    <source>
        <dbReference type="SAM" id="MobiDB-lite"/>
    </source>
</evidence>
<organism evidence="6 7">
    <name type="scientific">Variovorax boronicumulans</name>
    <dbReference type="NCBI Taxonomy" id="436515"/>
    <lineage>
        <taxon>Bacteria</taxon>
        <taxon>Pseudomonadati</taxon>
        <taxon>Pseudomonadota</taxon>
        <taxon>Betaproteobacteria</taxon>
        <taxon>Burkholderiales</taxon>
        <taxon>Comamonadaceae</taxon>
        <taxon>Variovorax</taxon>
    </lineage>
</organism>
<dbReference type="Pfam" id="PF03527">
    <property type="entry name" value="RHS"/>
    <property type="match status" value="1"/>
</dbReference>
<feature type="domain" description="RHS protein conserved region" evidence="3">
    <location>
        <begin position="1459"/>
        <end position="1492"/>
    </location>
</feature>
<dbReference type="NCBIfam" id="TIGR01643">
    <property type="entry name" value="YD_repeat_2x"/>
    <property type="match status" value="8"/>
</dbReference>
<name>A0A250DS37_9BURK</name>
<dbReference type="Gene3D" id="2.180.10.10">
    <property type="entry name" value="RHS repeat-associated core"/>
    <property type="match status" value="3"/>
</dbReference>
<feature type="compositionally biased region" description="Basic and acidic residues" evidence="2">
    <location>
        <begin position="339"/>
        <end position="363"/>
    </location>
</feature>
<feature type="domain" description="DUF6531" evidence="4">
    <location>
        <begin position="380"/>
        <end position="463"/>
    </location>
</feature>
<protein>
    <submittedName>
        <fullName evidence="6">Type IV secretion protein Rhs</fullName>
    </submittedName>
</protein>
<evidence type="ECO:0000256" key="1">
    <source>
        <dbReference type="ARBA" id="ARBA00022737"/>
    </source>
</evidence>